<proteinExistence type="predicted"/>
<evidence type="ECO:0000313" key="1">
    <source>
        <dbReference type="EMBL" id="KAK8516780.1"/>
    </source>
</evidence>
<comment type="caution">
    <text evidence="1">The sequence shown here is derived from an EMBL/GenBank/DDBJ whole genome shotgun (WGS) entry which is preliminary data.</text>
</comment>
<dbReference type="Proteomes" id="UP001472677">
    <property type="component" value="Unassembled WGS sequence"/>
</dbReference>
<dbReference type="EMBL" id="JBBPBM010000057">
    <property type="protein sequence ID" value="KAK8516780.1"/>
    <property type="molecule type" value="Genomic_DNA"/>
</dbReference>
<organism evidence="1 2">
    <name type="scientific">Hibiscus sabdariffa</name>
    <name type="common">roselle</name>
    <dbReference type="NCBI Taxonomy" id="183260"/>
    <lineage>
        <taxon>Eukaryota</taxon>
        <taxon>Viridiplantae</taxon>
        <taxon>Streptophyta</taxon>
        <taxon>Embryophyta</taxon>
        <taxon>Tracheophyta</taxon>
        <taxon>Spermatophyta</taxon>
        <taxon>Magnoliopsida</taxon>
        <taxon>eudicotyledons</taxon>
        <taxon>Gunneridae</taxon>
        <taxon>Pentapetalae</taxon>
        <taxon>rosids</taxon>
        <taxon>malvids</taxon>
        <taxon>Malvales</taxon>
        <taxon>Malvaceae</taxon>
        <taxon>Malvoideae</taxon>
        <taxon>Hibiscus</taxon>
    </lineage>
</organism>
<accession>A0ABR2CBH6</accession>
<reference evidence="1 2" key="1">
    <citation type="journal article" date="2024" name="G3 (Bethesda)">
        <title>Genome assembly of Hibiscus sabdariffa L. provides insights into metabolisms of medicinal natural products.</title>
        <authorList>
            <person name="Kim T."/>
        </authorList>
    </citation>
    <scope>NUCLEOTIDE SEQUENCE [LARGE SCALE GENOMIC DNA]</scope>
    <source>
        <strain evidence="1">TK-2024</strain>
        <tissue evidence="1">Old leaves</tissue>
    </source>
</reference>
<sequence>MPVEEGRLQLSLSSCLGGIACVEKESLSMGNERMKWSVNSAPIYSRKRFEFAVAALQKKTNQQHLFFL</sequence>
<keyword evidence="2" id="KW-1185">Reference proteome</keyword>
<protein>
    <submittedName>
        <fullName evidence="1">Uncharacterized protein</fullName>
    </submittedName>
</protein>
<dbReference type="PROSITE" id="PS51257">
    <property type="entry name" value="PROKAR_LIPOPROTEIN"/>
    <property type="match status" value="1"/>
</dbReference>
<name>A0ABR2CBH6_9ROSI</name>
<gene>
    <name evidence="1" type="ORF">V6N12_049494</name>
</gene>
<evidence type="ECO:0000313" key="2">
    <source>
        <dbReference type="Proteomes" id="UP001472677"/>
    </source>
</evidence>